<dbReference type="AlphaFoldDB" id="A0A918ZRL2"/>
<dbReference type="EMBL" id="BNAT01000061">
    <property type="protein sequence ID" value="GHE65166.1"/>
    <property type="molecule type" value="Genomic_DNA"/>
</dbReference>
<name>A0A918ZRL2_9ACTN</name>
<keyword evidence="2" id="KW-1185">Reference proteome</keyword>
<comment type="caution">
    <text evidence="1">The sequence shown here is derived from an EMBL/GenBank/DDBJ whole genome shotgun (WGS) entry which is preliminary data.</text>
</comment>
<protein>
    <submittedName>
        <fullName evidence="1">Uncharacterized protein</fullName>
    </submittedName>
</protein>
<reference evidence="1" key="2">
    <citation type="submission" date="2020-09" db="EMBL/GenBank/DDBJ databases">
        <authorList>
            <person name="Sun Q."/>
            <person name="Zhou Y."/>
        </authorList>
    </citation>
    <scope>NUCLEOTIDE SEQUENCE</scope>
    <source>
        <strain evidence="1">CGMCC 4.7403</strain>
    </source>
</reference>
<gene>
    <name evidence="1" type="ORF">GCM10017771_88830</name>
</gene>
<proteinExistence type="predicted"/>
<accession>A0A918ZRL2</accession>
<evidence type="ECO:0000313" key="2">
    <source>
        <dbReference type="Proteomes" id="UP000603227"/>
    </source>
</evidence>
<evidence type="ECO:0000313" key="1">
    <source>
        <dbReference type="EMBL" id="GHE65166.1"/>
    </source>
</evidence>
<reference evidence="1" key="1">
    <citation type="journal article" date="2014" name="Int. J. Syst. Evol. Microbiol.">
        <title>Complete genome sequence of Corynebacterium casei LMG S-19264T (=DSM 44701T), isolated from a smear-ripened cheese.</title>
        <authorList>
            <consortium name="US DOE Joint Genome Institute (JGI-PGF)"/>
            <person name="Walter F."/>
            <person name="Albersmeier A."/>
            <person name="Kalinowski J."/>
            <person name="Ruckert C."/>
        </authorList>
    </citation>
    <scope>NUCLEOTIDE SEQUENCE</scope>
    <source>
        <strain evidence="1">CGMCC 4.7403</strain>
    </source>
</reference>
<organism evidence="1 2">
    <name type="scientific">Streptomyces capitiformicae</name>
    <dbReference type="NCBI Taxonomy" id="2014920"/>
    <lineage>
        <taxon>Bacteria</taxon>
        <taxon>Bacillati</taxon>
        <taxon>Actinomycetota</taxon>
        <taxon>Actinomycetes</taxon>
        <taxon>Kitasatosporales</taxon>
        <taxon>Streptomycetaceae</taxon>
        <taxon>Streptomyces</taxon>
    </lineage>
</organism>
<sequence>MAHQESETTVTGYHAQKDDIVRRPSYLNGRVTETIMEGGEQAQAKVSETSQAIARLIRA</sequence>
<dbReference type="Proteomes" id="UP000603227">
    <property type="component" value="Unassembled WGS sequence"/>
</dbReference>